<accession>A0A2H0USM6</accession>
<comment type="caution">
    <text evidence="1">The sequence shown here is derived from an EMBL/GenBank/DDBJ whole genome shotgun (WGS) entry which is preliminary data.</text>
</comment>
<dbReference type="Proteomes" id="UP000231157">
    <property type="component" value="Unassembled WGS sequence"/>
</dbReference>
<sequence length="67" mass="7538">MKTIKCSQVGGGECTFEASGETVDEVRGKMSEHAKEAHKDMVEKATPESMTEWNAMFDKLWEETPEN</sequence>
<reference evidence="2" key="1">
    <citation type="submission" date="2017-09" db="EMBL/GenBank/DDBJ databases">
        <title>Depth-based differentiation of microbial function through sediment-hosted aquifers and enrichment of novel symbionts in the deep terrestrial subsurface.</title>
        <authorList>
            <person name="Probst A.J."/>
            <person name="Ladd B."/>
            <person name="Jarett J.K."/>
            <person name="Geller-Mcgrath D.E."/>
            <person name="Sieber C.M.K."/>
            <person name="Emerson J.B."/>
            <person name="Anantharaman K."/>
            <person name="Thomas B.C."/>
            <person name="Malmstrom R."/>
            <person name="Stieglmeier M."/>
            <person name="Klingl A."/>
            <person name="Woyke T."/>
            <person name="Ryan C.M."/>
            <person name="Banfield J.F."/>
        </authorList>
    </citation>
    <scope>NUCLEOTIDE SEQUENCE [LARGE SCALE GENOMIC DNA]</scope>
</reference>
<protein>
    <recommendedName>
        <fullName evidence="3">DUF1059 domain-containing protein</fullName>
    </recommendedName>
</protein>
<organism evidence="1 2">
    <name type="scientific">Candidatus Harrisonbacteria bacterium CG10_big_fil_rev_8_21_14_0_10_40_38</name>
    <dbReference type="NCBI Taxonomy" id="1974583"/>
    <lineage>
        <taxon>Bacteria</taxon>
        <taxon>Candidatus Harrisoniibacteriota</taxon>
    </lineage>
</organism>
<evidence type="ECO:0008006" key="3">
    <source>
        <dbReference type="Google" id="ProtNLM"/>
    </source>
</evidence>
<name>A0A2H0USM6_9BACT</name>
<dbReference type="AlphaFoldDB" id="A0A2H0USM6"/>
<dbReference type="EMBL" id="PFAZ01000001">
    <property type="protein sequence ID" value="PIR89391.1"/>
    <property type="molecule type" value="Genomic_DNA"/>
</dbReference>
<evidence type="ECO:0000313" key="1">
    <source>
        <dbReference type="EMBL" id="PIR89391.1"/>
    </source>
</evidence>
<evidence type="ECO:0000313" key="2">
    <source>
        <dbReference type="Proteomes" id="UP000231157"/>
    </source>
</evidence>
<dbReference type="InterPro" id="IPR009409">
    <property type="entry name" value="DUF1059"/>
</dbReference>
<dbReference type="Pfam" id="PF06348">
    <property type="entry name" value="DUF1059"/>
    <property type="match status" value="1"/>
</dbReference>
<gene>
    <name evidence="1" type="ORF">COU07_00630</name>
</gene>
<proteinExistence type="predicted"/>